<dbReference type="Proteomes" id="UP000886998">
    <property type="component" value="Unassembled WGS sequence"/>
</dbReference>
<evidence type="ECO:0000313" key="1">
    <source>
        <dbReference type="EMBL" id="GFY40549.1"/>
    </source>
</evidence>
<evidence type="ECO:0000313" key="2">
    <source>
        <dbReference type="Proteomes" id="UP000886998"/>
    </source>
</evidence>
<dbReference type="EMBL" id="BMAV01001979">
    <property type="protein sequence ID" value="GFY40549.1"/>
    <property type="molecule type" value="Genomic_DNA"/>
</dbReference>
<organism evidence="1 2">
    <name type="scientific">Trichonephila inaurata madagascariensis</name>
    <dbReference type="NCBI Taxonomy" id="2747483"/>
    <lineage>
        <taxon>Eukaryota</taxon>
        <taxon>Metazoa</taxon>
        <taxon>Ecdysozoa</taxon>
        <taxon>Arthropoda</taxon>
        <taxon>Chelicerata</taxon>
        <taxon>Arachnida</taxon>
        <taxon>Araneae</taxon>
        <taxon>Araneomorphae</taxon>
        <taxon>Entelegynae</taxon>
        <taxon>Araneoidea</taxon>
        <taxon>Nephilidae</taxon>
        <taxon>Trichonephila</taxon>
        <taxon>Trichonephila inaurata</taxon>
    </lineage>
</organism>
<dbReference type="AlphaFoldDB" id="A0A8X7BSJ6"/>
<dbReference type="GO" id="GO:0003676">
    <property type="term" value="F:nucleic acid binding"/>
    <property type="evidence" value="ECO:0007669"/>
    <property type="project" value="InterPro"/>
</dbReference>
<keyword evidence="2" id="KW-1185">Reference proteome</keyword>
<name>A0A8X7BSJ6_9ARAC</name>
<sequence>MVPNHRVLTRSNCTVIFLLLALFYLSLPKARIIMSFAEIENWNPMVDDFYSSKFSSYHDNMNQQYDPCSLYVKNIPADLSEETFFSLMSERNKKIKRFRILPVKPNSPFTCALVSV</sequence>
<dbReference type="SUPFAM" id="SSF54928">
    <property type="entry name" value="RNA-binding domain, RBD"/>
    <property type="match status" value="1"/>
</dbReference>
<proteinExistence type="predicted"/>
<gene>
    <name evidence="1" type="ORF">TNIN_497851</name>
</gene>
<protein>
    <submittedName>
        <fullName evidence="1">Uncharacterized protein</fullName>
    </submittedName>
</protein>
<dbReference type="InterPro" id="IPR035979">
    <property type="entry name" value="RBD_domain_sf"/>
</dbReference>
<reference evidence="1" key="1">
    <citation type="submission" date="2020-08" db="EMBL/GenBank/DDBJ databases">
        <title>Multicomponent nature underlies the extraordinary mechanical properties of spider dragline silk.</title>
        <authorList>
            <person name="Kono N."/>
            <person name="Nakamura H."/>
            <person name="Mori M."/>
            <person name="Yoshida Y."/>
            <person name="Ohtoshi R."/>
            <person name="Malay A.D."/>
            <person name="Moran D.A.P."/>
            <person name="Tomita M."/>
            <person name="Numata K."/>
            <person name="Arakawa K."/>
        </authorList>
    </citation>
    <scope>NUCLEOTIDE SEQUENCE</scope>
</reference>
<dbReference type="OrthoDB" id="6538196at2759"/>
<dbReference type="CDD" id="cd00590">
    <property type="entry name" value="RRM_SF"/>
    <property type="match status" value="1"/>
</dbReference>
<comment type="caution">
    <text evidence="1">The sequence shown here is derived from an EMBL/GenBank/DDBJ whole genome shotgun (WGS) entry which is preliminary data.</text>
</comment>
<accession>A0A8X7BSJ6</accession>